<dbReference type="EMBL" id="AP022660">
    <property type="protein sequence ID" value="BCA48066.1"/>
    <property type="molecule type" value="Genomic_DNA"/>
</dbReference>
<accession>A0A679HAH2</accession>
<organism evidence="1 2">
    <name type="scientific">Bacteroides thetaiotaomicron</name>
    <dbReference type="NCBI Taxonomy" id="818"/>
    <lineage>
        <taxon>Bacteria</taxon>
        <taxon>Pseudomonadati</taxon>
        <taxon>Bacteroidota</taxon>
        <taxon>Bacteroidia</taxon>
        <taxon>Bacteroidales</taxon>
        <taxon>Bacteroidaceae</taxon>
        <taxon>Bacteroides</taxon>
    </lineage>
</organism>
<sequence>MPDITGLESKPKANVGEVKSQGFDGNFALKQKLGEVDMTIRGNITYSKNEVLEKDEENQVYSYLYQKGYRVDQVKGLIAEGLFADYDDIRTSPKQEFGTVQPGDIKYKDVNGDGVVNDNDKVAIGATTTPNLVYGIGASFAWKGIDVNVHFQGAGKSTFPIYGKCVYAFSESDWEISLKI</sequence>
<proteinExistence type="predicted"/>
<name>A0A679HAH2_BACT4</name>
<dbReference type="SUPFAM" id="SSF56935">
    <property type="entry name" value="Porins"/>
    <property type="match status" value="1"/>
</dbReference>
<dbReference type="Proteomes" id="UP000500882">
    <property type="component" value="Chromosome"/>
</dbReference>
<protein>
    <submittedName>
        <fullName evidence="1">Uncharacterized protein</fullName>
    </submittedName>
</protein>
<reference evidence="1 2" key="1">
    <citation type="submission" date="2020-02" db="EMBL/GenBank/DDBJ databases">
        <title>Whole-genome sequencing and comparative analysis of the genomes of Bacteroides thetaiotaomicron and Escherichia coli isolated from a healthy resident in Vietnam.</title>
        <authorList>
            <person name="Mohsin M."/>
            <person name="Tanaka K."/>
            <person name="Kawahara R."/>
            <person name="Kondo S."/>
            <person name="Noguchi H."/>
            <person name="Motooka D."/>
            <person name="Nakamura S."/>
            <person name="Khong D.T."/>
            <person name="Nguyen T.N."/>
            <person name="Tran H.T."/>
            <person name="Yamamoto Y."/>
        </authorList>
    </citation>
    <scope>NUCLEOTIDE SEQUENCE [LARGE SCALE GENOMIC DNA]</scope>
    <source>
        <strain evidence="1 2">F9-2</strain>
    </source>
</reference>
<evidence type="ECO:0000313" key="2">
    <source>
        <dbReference type="Proteomes" id="UP000500882"/>
    </source>
</evidence>
<gene>
    <name evidence="1" type="ORF">BatF92_00080</name>
</gene>
<dbReference type="AlphaFoldDB" id="A0A679HAH2"/>
<evidence type="ECO:0000313" key="1">
    <source>
        <dbReference type="EMBL" id="BCA48066.1"/>
    </source>
</evidence>